<dbReference type="Proteomes" id="UP001314170">
    <property type="component" value="Unassembled WGS sequence"/>
</dbReference>
<comment type="subcellular location">
    <subcellularLocation>
        <location evidence="1">Nucleus</location>
    </subcellularLocation>
</comment>
<evidence type="ECO:0000256" key="5">
    <source>
        <dbReference type="ARBA" id="ARBA00023242"/>
    </source>
</evidence>
<dbReference type="CDD" id="cd10017">
    <property type="entry name" value="B3_DNA"/>
    <property type="match status" value="1"/>
</dbReference>
<dbReference type="GO" id="GO:0003677">
    <property type="term" value="F:DNA binding"/>
    <property type="evidence" value="ECO:0007669"/>
    <property type="project" value="UniProtKB-KW"/>
</dbReference>
<dbReference type="AlphaFoldDB" id="A0AAV1R755"/>
<name>A0AAV1R755_9ROSI</name>
<evidence type="ECO:0000256" key="4">
    <source>
        <dbReference type="ARBA" id="ARBA00023163"/>
    </source>
</evidence>
<evidence type="ECO:0000256" key="2">
    <source>
        <dbReference type="ARBA" id="ARBA00023015"/>
    </source>
</evidence>
<keyword evidence="3" id="KW-0238">DNA-binding</keyword>
<keyword evidence="4" id="KW-0804">Transcription</keyword>
<feature type="compositionally biased region" description="Basic and acidic residues" evidence="6">
    <location>
        <begin position="1"/>
        <end position="27"/>
    </location>
</feature>
<feature type="domain" description="TF-B3" evidence="7">
    <location>
        <begin position="127"/>
        <end position="218"/>
    </location>
</feature>
<evidence type="ECO:0000259" key="7">
    <source>
        <dbReference type="PROSITE" id="PS50863"/>
    </source>
</evidence>
<dbReference type="InterPro" id="IPR044837">
    <property type="entry name" value="REM16-like"/>
</dbReference>
<dbReference type="Gene3D" id="2.40.330.10">
    <property type="entry name" value="DNA-binding pseudobarrel domain"/>
    <property type="match status" value="1"/>
</dbReference>
<comment type="caution">
    <text evidence="8">The sequence shown here is derived from an EMBL/GenBank/DDBJ whole genome shotgun (WGS) entry which is preliminary data.</text>
</comment>
<dbReference type="EMBL" id="CAWUPB010000913">
    <property type="protein sequence ID" value="CAK7329861.1"/>
    <property type="molecule type" value="Genomic_DNA"/>
</dbReference>
<evidence type="ECO:0000313" key="9">
    <source>
        <dbReference type="Proteomes" id="UP001314170"/>
    </source>
</evidence>
<dbReference type="Pfam" id="PF02362">
    <property type="entry name" value="B3"/>
    <property type="match status" value="1"/>
</dbReference>
<organism evidence="8 9">
    <name type="scientific">Dovyalis caffra</name>
    <dbReference type="NCBI Taxonomy" id="77055"/>
    <lineage>
        <taxon>Eukaryota</taxon>
        <taxon>Viridiplantae</taxon>
        <taxon>Streptophyta</taxon>
        <taxon>Embryophyta</taxon>
        <taxon>Tracheophyta</taxon>
        <taxon>Spermatophyta</taxon>
        <taxon>Magnoliopsida</taxon>
        <taxon>eudicotyledons</taxon>
        <taxon>Gunneridae</taxon>
        <taxon>Pentapetalae</taxon>
        <taxon>rosids</taxon>
        <taxon>fabids</taxon>
        <taxon>Malpighiales</taxon>
        <taxon>Salicaceae</taxon>
        <taxon>Flacourtieae</taxon>
        <taxon>Dovyalis</taxon>
    </lineage>
</organism>
<feature type="compositionally biased region" description="Basic and acidic residues" evidence="6">
    <location>
        <begin position="235"/>
        <end position="253"/>
    </location>
</feature>
<reference evidence="8 9" key="1">
    <citation type="submission" date="2024-01" db="EMBL/GenBank/DDBJ databases">
        <authorList>
            <person name="Waweru B."/>
        </authorList>
    </citation>
    <scope>NUCLEOTIDE SEQUENCE [LARGE SCALE GENOMIC DNA]</scope>
</reference>
<dbReference type="SUPFAM" id="SSF101936">
    <property type="entry name" value="DNA-binding pseudobarrel domain"/>
    <property type="match status" value="1"/>
</dbReference>
<gene>
    <name evidence="8" type="ORF">DCAF_LOCUS7625</name>
</gene>
<feature type="region of interest" description="Disordered" evidence="6">
    <location>
        <begin position="220"/>
        <end position="286"/>
    </location>
</feature>
<evidence type="ECO:0000256" key="3">
    <source>
        <dbReference type="ARBA" id="ARBA00023125"/>
    </source>
</evidence>
<dbReference type="SMART" id="SM01019">
    <property type="entry name" value="B3"/>
    <property type="match status" value="1"/>
</dbReference>
<feature type="compositionally biased region" description="Polar residues" evidence="6">
    <location>
        <begin position="271"/>
        <end position="286"/>
    </location>
</feature>
<evidence type="ECO:0000256" key="6">
    <source>
        <dbReference type="SAM" id="MobiDB-lite"/>
    </source>
</evidence>
<evidence type="ECO:0000256" key="1">
    <source>
        <dbReference type="ARBA" id="ARBA00004123"/>
    </source>
</evidence>
<dbReference type="GO" id="GO:0005634">
    <property type="term" value="C:nucleus"/>
    <property type="evidence" value="ECO:0007669"/>
    <property type="project" value="UniProtKB-SubCell"/>
</dbReference>
<feature type="compositionally biased region" description="Low complexity" evidence="6">
    <location>
        <begin position="28"/>
        <end position="40"/>
    </location>
</feature>
<evidence type="ECO:0000313" key="8">
    <source>
        <dbReference type="EMBL" id="CAK7329861.1"/>
    </source>
</evidence>
<keyword evidence="2" id="KW-0805">Transcription regulation</keyword>
<proteinExistence type="predicted"/>
<sequence length="286" mass="33153">MAKSKQTYEEIRQKRMEENKKRMEELNLTKLSQSLLSKPSPMKKGKPRISRPAVASTPVRRSTRVADRPTVSYKEVPMEPLERPRRSYSYRRRGLLYGVYVSNEAREHAIDKAEEIQSLLGADFPSFIKPMVQSHVSGCFWLGLPVHFCKSHLPLNDEMMTLQDEKGDKFQAKYLAQKTGLSGGWRGFAIDHELFDGDALLFQLVEPTKFKVYIARADSEDRENKEDMEEDNEEKENIDKDENSDSTHMDGRARRTRASNCFSTLLKRQKLPTQQQRLENYESTPE</sequence>
<dbReference type="InterPro" id="IPR015300">
    <property type="entry name" value="DNA-bd_pseudobarrel_sf"/>
</dbReference>
<dbReference type="PANTHER" id="PTHR31391:SF99">
    <property type="entry name" value="B3 DOMAIN-CONTAINING PROTEIN OS06G0194400"/>
    <property type="match status" value="1"/>
</dbReference>
<feature type="region of interest" description="Disordered" evidence="6">
    <location>
        <begin position="1"/>
        <end position="66"/>
    </location>
</feature>
<dbReference type="InterPro" id="IPR003340">
    <property type="entry name" value="B3_DNA-bd"/>
</dbReference>
<keyword evidence="9" id="KW-1185">Reference proteome</keyword>
<dbReference type="PROSITE" id="PS50863">
    <property type="entry name" value="B3"/>
    <property type="match status" value="1"/>
</dbReference>
<protein>
    <recommendedName>
        <fullName evidence="7">TF-B3 domain-containing protein</fullName>
    </recommendedName>
</protein>
<accession>A0AAV1R755</accession>
<keyword evidence="5" id="KW-0539">Nucleus</keyword>
<dbReference type="PANTHER" id="PTHR31391">
    <property type="entry name" value="B3 DOMAIN-CONTAINING PROTEIN OS11G0197600-RELATED"/>
    <property type="match status" value="1"/>
</dbReference>